<evidence type="ECO:0000313" key="1">
    <source>
        <dbReference type="EMBL" id="KKM04244.1"/>
    </source>
</evidence>
<comment type="caution">
    <text evidence="1">The sequence shown here is derived from an EMBL/GenBank/DDBJ whole genome shotgun (WGS) entry which is preliminary data.</text>
</comment>
<dbReference type="AlphaFoldDB" id="A0A0F9GZL9"/>
<name>A0A0F9GZL9_9ZZZZ</name>
<proteinExistence type="predicted"/>
<gene>
    <name evidence="1" type="ORF">LCGC14_1766160</name>
</gene>
<reference evidence="1" key="1">
    <citation type="journal article" date="2015" name="Nature">
        <title>Complex archaea that bridge the gap between prokaryotes and eukaryotes.</title>
        <authorList>
            <person name="Spang A."/>
            <person name="Saw J.H."/>
            <person name="Jorgensen S.L."/>
            <person name="Zaremba-Niedzwiedzka K."/>
            <person name="Martijn J."/>
            <person name="Lind A.E."/>
            <person name="van Eijk R."/>
            <person name="Schleper C."/>
            <person name="Guy L."/>
            <person name="Ettema T.J."/>
        </authorList>
    </citation>
    <scope>NUCLEOTIDE SEQUENCE</scope>
</reference>
<sequence>TNTITMKPDPNDNNKLKPPSNIDTEFKLHEIEIDLNNPAGAIISLLTWMILEPNIFSVIKWGPNNFLNLDIYNLFDQAYMDSMNVVNPIGGQSIWTGDVSAGDTFTPALG</sequence>
<feature type="non-terminal residue" evidence="1">
    <location>
        <position position="1"/>
    </location>
</feature>
<dbReference type="EMBL" id="LAZR01016498">
    <property type="protein sequence ID" value="KKM04244.1"/>
    <property type="molecule type" value="Genomic_DNA"/>
</dbReference>
<accession>A0A0F9GZL9</accession>
<organism evidence="1">
    <name type="scientific">marine sediment metagenome</name>
    <dbReference type="NCBI Taxonomy" id="412755"/>
    <lineage>
        <taxon>unclassified sequences</taxon>
        <taxon>metagenomes</taxon>
        <taxon>ecological metagenomes</taxon>
    </lineage>
</organism>
<protein>
    <submittedName>
        <fullName evidence="1">Uncharacterized protein</fullName>
    </submittedName>
</protein>